<reference evidence="1 2" key="1">
    <citation type="submission" date="2018-07" db="EMBL/GenBank/DDBJ databases">
        <title>Genomic Encyclopedia of Type Strains, Phase III (KMG-III): the genomes of soil and plant-associated and newly described type strains.</title>
        <authorList>
            <person name="Whitman W."/>
        </authorList>
    </citation>
    <scope>NUCLEOTIDE SEQUENCE [LARGE SCALE GENOMIC DNA]</scope>
    <source>
        <strain evidence="1 2">CECT 8488</strain>
    </source>
</reference>
<accession>A0A3D9HX36</accession>
<evidence type="ECO:0000313" key="2">
    <source>
        <dbReference type="Proteomes" id="UP000256845"/>
    </source>
</evidence>
<organism evidence="1 2">
    <name type="scientific">Aestuariispira insulae</name>
    <dbReference type="NCBI Taxonomy" id="1461337"/>
    <lineage>
        <taxon>Bacteria</taxon>
        <taxon>Pseudomonadati</taxon>
        <taxon>Pseudomonadota</taxon>
        <taxon>Alphaproteobacteria</taxon>
        <taxon>Rhodospirillales</taxon>
        <taxon>Kiloniellaceae</taxon>
        <taxon>Aestuariispira</taxon>
    </lineage>
</organism>
<keyword evidence="2" id="KW-1185">Reference proteome</keyword>
<comment type="caution">
    <text evidence="1">The sequence shown here is derived from an EMBL/GenBank/DDBJ whole genome shotgun (WGS) entry which is preliminary data.</text>
</comment>
<dbReference type="RefSeq" id="WP_115935051.1">
    <property type="nucleotide sequence ID" value="NZ_QRDW01000001.1"/>
</dbReference>
<name>A0A3D9HX36_9PROT</name>
<dbReference type="OrthoDB" id="7362928at2"/>
<dbReference type="Proteomes" id="UP000256845">
    <property type="component" value="Unassembled WGS sequence"/>
</dbReference>
<protein>
    <recommendedName>
        <fullName evidence="3">Flagellar protein FlaF</fullName>
    </recommendedName>
</protein>
<gene>
    <name evidence="1" type="ORF">DFP90_101750</name>
</gene>
<evidence type="ECO:0000313" key="1">
    <source>
        <dbReference type="EMBL" id="RED53951.1"/>
    </source>
</evidence>
<dbReference type="EMBL" id="QRDW01000001">
    <property type="protein sequence ID" value="RED53951.1"/>
    <property type="molecule type" value="Genomic_DNA"/>
</dbReference>
<evidence type="ECO:0008006" key="3">
    <source>
        <dbReference type="Google" id="ProtNLM"/>
    </source>
</evidence>
<sequence>MNDEFEIKMNALAGKDVADMIDEMALPFLDLAEKLEAARLNGADKATWTAIMETNIFLWRFIANFLPKNFDREVPARGGAMLEMIADFMTRASMAMPDNPDTELVDKLVRLNLNMCHQILSMRTDQADSASAA</sequence>
<proteinExistence type="predicted"/>
<dbReference type="AlphaFoldDB" id="A0A3D9HX36"/>